<dbReference type="AlphaFoldDB" id="A0A4C1VQA4"/>
<reference evidence="1 2" key="1">
    <citation type="journal article" date="2019" name="Commun. Biol.">
        <title>The bagworm genome reveals a unique fibroin gene that provides high tensile strength.</title>
        <authorList>
            <person name="Kono N."/>
            <person name="Nakamura H."/>
            <person name="Ohtoshi R."/>
            <person name="Tomita M."/>
            <person name="Numata K."/>
            <person name="Arakawa K."/>
        </authorList>
    </citation>
    <scope>NUCLEOTIDE SEQUENCE [LARGE SCALE GENOMIC DNA]</scope>
</reference>
<dbReference type="Proteomes" id="UP000299102">
    <property type="component" value="Unassembled WGS sequence"/>
</dbReference>
<dbReference type="EMBL" id="BGZK01000386">
    <property type="protein sequence ID" value="GBP40720.1"/>
    <property type="molecule type" value="Genomic_DNA"/>
</dbReference>
<name>A0A4C1VQA4_EUMVA</name>
<keyword evidence="2" id="KW-1185">Reference proteome</keyword>
<evidence type="ECO:0000313" key="1">
    <source>
        <dbReference type="EMBL" id="GBP40720.1"/>
    </source>
</evidence>
<accession>A0A4C1VQA4</accession>
<proteinExistence type="predicted"/>
<gene>
    <name evidence="1" type="ORF">EVAR_36456_1</name>
</gene>
<evidence type="ECO:0000313" key="2">
    <source>
        <dbReference type="Proteomes" id="UP000299102"/>
    </source>
</evidence>
<sequence length="118" mass="14082">MTVNADSRMDNFVYALWFRRDFVYYLRDLKYKFHIIHVRIVSMAKVYVVTQFVGALSKAIKIDITFQDTWDIRMVHTIRIVCTIRMVCTIQYIFDSGKFKDGEFLGLPLQWYSSGKEF</sequence>
<organism evidence="1 2">
    <name type="scientific">Eumeta variegata</name>
    <name type="common">Bagworm moth</name>
    <name type="synonym">Eumeta japonica</name>
    <dbReference type="NCBI Taxonomy" id="151549"/>
    <lineage>
        <taxon>Eukaryota</taxon>
        <taxon>Metazoa</taxon>
        <taxon>Ecdysozoa</taxon>
        <taxon>Arthropoda</taxon>
        <taxon>Hexapoda</taxon>
        <taxon>Insecta</taxon>
        <taxon>Pterygota</taxon>
        <taxon>Neoptera</taxon>
        <taxon>Endopterygota</taxon>
        <taxon>Lepidoptera</taxon>
        <taxon>Glossata</taxon>
        <taxon>Ditrysia</taxon>
        <taxon>Tineoidea</taxon>
        <taxon>Psychidae</taxon>
        <taxon>Oiketicinae</taxon>
        <taxon>Eumeta</taxon>
    </lineage>
</organism>
<comment type="caution">
    <text evidence="1">The sequence shown here is derived from an EMBL/GenBank/DDBJ whole genome shotgun (WGS) entry which is preliminary data.</text>
</comment>
<protein>
    <submittedName>
        <fullName evidence="1">Uncharacterized protein</fullName>
    </submittedName>
</protein>